<feature type="signal peptide" evidence="2">
    <location>
        <begin position="1"/>
        <end position="29"/>
    </location>
</feature>
<feature type="chain" id="PRO_5004897999" evidence="2">
    <location>
        <begin position="30"/>
        <end position="179"/>
    </location>
</feature>
<dbReference type="PATRIC" id="fig|1328313.3.peg.3782"/>
<gene>
    <name evidence="3" type="ORF">DS2_18508</name>
</gene>
<proteinExistence type="predicted"/>
<feature type="coiled-coil region" evidence="1">
    <location>
        <begin position="24"/>
        <end position="58"/>
    </location>
</feature>
<name>W7QGZ4_9ALTE</name>
<dbReference type="Proteomes" id="UP000019276">
    <property type="component" value="Unassembled WGS sequence"/>
</dbReference>
<keyword evidence="4" id="KW-1185">Reference proteome</keyword>
<dbReference type="eggNOG" id="ENOG5031XQC">
    <property type="taxonomic scope" value="Bacteria"/>
</dbReference>
<accession>W7QGZ4</accession>
<evidence type="ECO:0000313" key="4">
    <source>
        <dbReference type="Proteomes" id="UP000019276"/>
    </source>
</evidence>
<sequence>MKMYKQLLKIALVVSSLSFASGFFNLAMANNSELNQSIQDLKQQVLELNRKLFILEEDLLFPASNQLAVFISLDVGQFFKLDSVELKLNDQPIAGTLYTDRQRTALEQGGIQKLFIGNIKEGEHSLTAFFIGLDKQGNNIKKAKQFSFEKFDEASMIEFKLVDDTGSQQAKVEVEEWVL</sequence>
<organism evidence="3 4">
    <name type="scientific">Catenovulum agarivorans DS-2</name>
    <dbReference type="NCBI Taxonomy" id="1328313"/>
    <lineage>
        <taxon>Bacteria</taxon>
        <taxon>Pseudomonadati</taxon>
        <taxon>Pseudomonadota</taxon>
        <taxon>Gammaproteobacteria</taxon>
        <taxon>Alteromonadales</taxon>
        <taxon>Alteromonadaceae</taxon>
        <taxon>Catenovulum</taxon>
    </lineage>
</organism>
<dbReference type="OrthoDB" id="5395931at2"/>
<keyword evidence="1" id="KW-0175">Coiled coil</keyword>
<reference evidence="3 4" key="1">
    <citation type="journal article" date="2014" name="Genome Announc.">
        <title>Draft Genome Sequence of the Agar-Degrading Bacterium Catenovulum sp. Strain DS-2, Isolated from Intestines of Haliotis diversicolor.</title>
        <authorList>
            <person name="Shan D."/>
            <person name="Li X."/>
            <person name="Gu Z."/>
            <person name="Wei G."/>
            <person name="Gao Z."/>
            <person name="Shao Z."/>
        </authorList>
    </citation>
    <scope>NUCLEOTIDE SEQUENCE [LARGE SCALE GENOMIC DNA]</scope>
    <source>
        <strain evidence="3 4">DS-2</strain>
    </source>
</reference>
<evidence type="ECO:0000313" key="3">
    <source>
        <dbReference type="EMBL" id="EWH08212.1"/>
    </source>
</evidence>
<dbReference type="AlphaFoldDB" id="W7QGZ4"/>
<keyword evidence="2" id="KW-0732">Signal</keyword>
<evidence type="ECO:0000256" key="1">
    <source>
        <dbReference type="SAM" id="Coils"/>
    </source>
</evidence>
<evidence type="ECO:0000256" key="2">
    <source>
        <dbReference type="SAM" id="SignalP"/>
    </source>
</evidence>
<dbReference type="EMBL" id="ARZY01000059">
    <property type="protein sequence ID" value="EWH08212.1"/>
    <property type="molecule type" value="Genomic_DNA"/>
</dbReference>
<comment type="caution">
    <text evidence="3">The sequence shown here is derived from an EMBL/GenBank/DDBJ whole genome shotgun (WGS) entry which is preliminary data.</text>
</comment>
<dbReference type="STRING" id="1328313.DS2_18508"/>
<dbReference type="RefSeq" id="WP_035016537.1">
    <property type="nucleotide sequence ID" value="NZ_ARZY01000059.1"/>
</dbReference>
<protein>
    <submittedName>
        <fullName evidence="3">Helix-turn-helix, AraC type</fullName>
    </submittedName>
</protein>